<evidence type="ECO:0000313" key="3">
    <source>
        <dbReference type="Proteomes" id="UP001159405"/>
    </source>
</evidence>
<organism evidence="2 3">
    <name type="scientific">Porites lobata</name>
    <dbReference type="NCBI Taxonomy" id="104759"/>
    <lineage>
        <taxon>Eukaryota</taxon>
        <taxon>Metazoa</taxon>
        <taxon>Cnidaria</taxon>
        <taxon>Anthozoa</taxon>
        <taxon>Hexacorallia</taxon>
        <taxon>Scleractinia</taxon>
        <taxon>Fungiina</taxon>
        <taxon>Poritidae</taxon>
        <taxon>Porites</taxon>
    </lineage>
</organism>
<feature type="transmembrane region" description="Helical" evidence="1">
    <location>
        <begin position="7"/>
        <end position="25"/>
    </location>
</feature>
<protein>
    <submittedName>
        <fullName evidence="2">Uncharacterized protein</fullName>
    </submittedName>
</protein>
<dbReference type="Proteomes" id="UP001159405">
    <property type="component" value="Unassembled WGS sequence"/>
</dbReference>
<evidence type="ECO:0000313" key="2">
    <source>
        <dbReference type="EMBL" id="CAH3173855.1"/>
    </source>
</evidence>
<gene>
    <name evidence="2" type="ORF">PLOB_00014467</name>
</gene>
<accession>A0ABN8R964</accession>
<sequence length="207" mass="23099">MSTEHQLRIHFFSIFFIVALIYQEIEGLSFKAGKFHVTTTLSLFACKNVSFEEPFNGGQEIKIFISKSHATKSSTSGNGAAIWVESVNNKAFTVCVLEYGDGSSGNSQVNWMALQSVPAGPQLGTASLNSWTTGTKCERIAFEKLFLALPNIMVTARHQVLKRPQDALAEWAEDVRKDSFKLCARETKIFDGIHKNIKVDWMAFIKL</sequence>
<comment type="caution">
    <text evidence="2">The sequence shown here is derived from an EMBL/GenBank/DDBJ whole genome shotgun (WGS) entry which is preliminary data.</text>
</comment>
<proteinExistence type="predicted"/>
<dbReference type="EMBL" id="CALNXK010000185">
    <property type="protein sequence ID" value="CAH3173855.1"/>
    <property type="molecule type" value="Genomic_DNA"/>
</dbReference>
<keyword evidence="1" id="KW-1133">Transmembrane helix</keyword>
<reference evidence="2 3" key="1">
    <citation type="submission" date="2022-05" db="EMBL/GenBank/DDBJ databases">
        <authorList>
            <consortium name="Genoscope - CEA"/>
            <person name="William W."/>
        </authorList>
    </citation>
    <scope>NUCLEOTIDE SEQUENCE [LARGE SCALE GENOMIC DNA]</scope>
</reference>
<dbReference type="InterPro" id="IPR037221">
    <property type="entry name" value="H-type_lectin_dom_sf"/>
</dbReference>
<dbReference type="Gene3D" id="2.60.40.2080">
    <property type="match status" value="2"/>
</dbReference>
<keyword evidence="3" id="KW-1185">Reference proteome</keyword>
<keyword evidence="1" id="KW-0812">Transmembrane</keyword>
<dbReference type="SUPFAM" id="SSF141086">
    <property type="entry name" value="Agglutinin HPA-like"/>
    <property type="match status" value="1"/>
</dbReference>
<name>A0ABN8R964_9CNID</name>
<keyword evidence="1" id="KW-0472">Membrane</keyword>
<evidence type="ECO:0000256" key="1">
    <source>
        <dbReference type="SAM" id="Phobius"/>
    </source>
</evidence>